<dbReference type="SUPFAM" id="SSF51261">
    <property type="entry name" value="Duplicated hybrid motif"/>
    <property type="match status" value="1"/>
</dbReference>
<evidence type="ECO:0000259" key="1">
    <source>
        <dbReference type="Pfam" id="PF01471"/>
    </source>
</evidence>
<sequence length="375" mass="41611">MAQTFRGYRITSHYGRRRSPISGSNSFHAGVDLVKSHQAPIHAFTAGEVVYAGVGRSGSGLGGYGNVVVLLDKNNNLQLYAHLDRVAVRTGNQIRQNQIIGYQGNTGQSTGSHLHFEVRTNDDRMPPYGYRSNREGSTLEPISYLNNFQSSGGNQSNNNNTSTLRRGMRGREVRELQEQLQSIGIALSNHGADGIYGQETELAIRRFQLQQNITVDGIAGPVTRSRLQNAVNDRSKESRTLRYGMSGAALRELQEQLITVGMNLNRYGVDGRFGRETEVAVREFQKQEMIRVDGIVGTETWNALEKALNSVRKYPGSLIRRGSRGDTVKAIQRKVGTDPDGIFGANTEAAVKQFQRENRLKVDGIVGPETWKRLF</sequence>
<gene>
    <name evidence="3" type="ORF">GGQ92_002012</name>
</gene>
<reference evidence="3 4" key="1">
    <citation type="submission" date="2020-08" db="EMBL/GenBank/DDBJ databases">
        <title>Genomic Encyclopedia of Type Strains, Phase IV (KMG-IV): sequencing the most valuable type-strain genomes for metagenomic binning, comparative biology and taxonomic classification.</title>
        <authorList>
            <person name="Goeker M."/>
        </authorList>
    </citation>
    <scope>NUCLEOTIDE SEQUENCE [LARGE SCALE GENOMIC DNA]</scope>
    <source>
        <strain evidence="3 4">DSM 11805</strain>
    </source>
</reference>
<dbReference type="PANTHER" id="PTHR21666">
    <property type="entry name" value="PEPTIDASE-RELATED"/>
    <property type="match status" value="1"/>
</dbReference>
<dbReference type="InterPro" id="IPR036365">
    <property type="entry name" value="PGBD-like_sf"/>
</dbReference>
<dbReference type="Pfam" id="PF01471">
    <property type="entry name" value="PG_binding_1"/>
    <property type="match status" value="3"/>
</dbReference>
<comment type="caution">
    <text evidence="3">The sequence shown here is derived from an EMBL/GenBank/DDBJ whole genome shotgun (WGS) entry which is preliminary data.</text>
</comment>
<feature type="domain" description="Peptidoglycan binding-like" evidence="1">
    <location>
        <begin position="338"/>
        <end position="374"/>
    </location>
</feature>
<accession>A0A841RRJ0</accession>
<dbReference type="Gene3D" id="1.10.101.10">
    <property type="entry name" value="PGBD-like superfamily/PGBD"/>
    <property type="match status" value="3"/>
</dbReference>
<feature type="domain" description="Peptidoglycan binding-like" evidence="1">
    <location>
        <begin position="169"/>
        <end position="227"/>
    </location>
</feature>
<dbReference type="SUPFAM" id="SSF47090">
    <property type="entry name" value="PGBD-like"/>
    <property type="match status" value="3"/>
</dbReference>
<dbReference type="InterPro" id="IPR036366">
    <property type="entry name" value="PGBDSf"/>
</dbReference>
<dbReference type="AlphaFoldDB" id="A0A841RRJ0"/>
<dbReference type="Gene3D" id="2.70.70.10">
    <property type="entry name" value="Glucose Permease (Domain IIA)"/>
    <property type="match status" value="1"/>
</dbReference>
<protein>
    <submittedName>
        <fullName evidence="3">Peptidoglycan hydrolase-like protein with peptidoglycan-binding domain</fullName>
    </submittedName>
</protein>
<evidence type="ECO:0000313" key="3">
    <source>
        <dbReference type="EMBL" id="MBB6513208.1"/>
    </source>
</evidence>
<name>A0A841RRJ0_9BACI</name>
<dbReference type="InterPro" id="IPR002477">
    <property type="entry name" value="Peptidoglycan-bd-like"/>
</dbReference>
<keyword evidence="3" id="KW-0378">Hydrolase</keyword>
<dbReference type="Pfam" id="PF01551">
    <property type="entry name" value="Peptidase_M23"/>
    <property type="match status" value="1"/>
</dbReference>
<dbReference type="CDD" id="cd12797">
    <property type="entry name" value="M23_peptidase"/>
    <property type="match status" value="1"/>
</dbReference>
<dbReference type="InterPro" id="IPR011055">
    <property type="entry name" value="Dup_hybrid_motif"/>
</dbReference>
<dbReference type="InterPro" id="IPR050570">
    <property type="entry name" value="Cell_wall_metabolism_enzyme"/>
</dbReference>
<dbReference type="Proteomes" id="UP000572212">
    <property type="component" value="Unassembled WGS sequence"/>
</dbReference>
<organism evidence="3 4">
    <name type="scientific">Gracilibacillus halotolerans</name>
    <dbReference type="NCBI Taxonomy" id="74386"/>
    <lineage>
        <taxon>Bacteria</taxon>
        <taxon>Bacillati</taxon>
        <taxon>Bacillota</taxon>
        <taxon>Bacilli</taxon>
        <taxon>Bacillales</taxon>
        <taxon>Bacillaceae</taxon>
        <taxon>Gracilibacillus</taxon>
    </lineage>
</organism>
<evidence type="ECO:0000259" key="2">
    <source>
        <dbReference type="Pfam" id="PF01551"/>
    </source>
</evidence>
<dbReference type="RefSeq" id="WP_184247976.1">
    <property type="nucleotide sequence ID" value="NZ_BAAACU010000055.1"/>
</dbReference>
<proteinExistence type="predicted"/>
<feature type="domain" description="M23ase beta-sheet core" evidence="2">
    <location>
        <begin position="27"/>
        <end position="125"/>
    </location>
</feature>
<dbReference type="GO" id="GO:0004222">
    <property type="term" value="F:metalloendopeptidase activity"/>
    <property type="evidence" value="ECO:0007669"/>
    <property type="project" value="TreeGrafter"/>
</dbReference>
<keyword evidence="4" id="KW-1185">Reference proteome</keyword>
<feature type="domain" description="Peptidoglycan binding-like" evidence="1">
    <location>
        <begin position="246"/>
        <end position="304"/>
    </location>
</feature>
<dbReference type="InterPro" id="IPR016047">
    <property type="entry name" value="M23ase_b-sheet_dom"/>
</dbReference>
<dbReference type="EMBL" id="JACHON010000009">
    <property type="protein sequence ID" value="MBB6513208.1"/>
    <property type="molecule type" value="Genomic_DNA"/>
</dbReference>
<dbReference type="PANTHER" id="PTHR21666:SF270">
    <property type="entry name" value="MUREIN HYDROLASE ACTIVATOR ENVC"/>
    <property type="match status" value="1"/>
</dbReference>
<evidence type="ECO:0000313" key="4">
    <source>
        <dbReference type="Proteomes" id="UP000572212"/>
    </source>
</evidence>